<protein>
    <submittedName>
        <fullName evidence="3">MIT domain-containing protein 1-like</fullName>
    </submittedName>
</protein>
<dbReference type="Gene3D" id="1.20.58.80">
    <property type="entry name" value="Phosphotransferase system, lactose/cellobiose-type IIA subunit"/>
    <property type="match status" value="1"/>
</dbReference>
<dbReference type="InterPro" id="IPR032341">
    <property type="entry name" value="MITD1_C"/>
</dbReference>
<dbReference type="InterPro" id="IPR007330">
    <property type="entry name" value="MIT_dom"/>
</dbReference>
<reference evidence="3" key="1">
    <citation type="submission" date="2025-08" db="UniProtKB">
        <authorList>
            <consortium name="RefSeq"/>
        </authorList>
    </citation>
    <scope>IDENTIFICATION</scope>
</reference>
<dbReference type="InterPro" id="IPR045331">
    <property type="entry name" value="MITD1_N"/>
</dbReference>
<dbReference type="PANTHER" id="PTHR21222:SF1">
    <property type="entry name" value="MIT DOMAIN-CONTAINING PROTEIN 1"/>
    <property type="match status" value="1"/>
</dbReference>
<gene>
    <name evidence="3" type="primary">LOC110979802</name>
</gene>
<dbReference type="AlphaFoldDB" id="A0A8B7YG47"/>
<sequence length="243" mass="28035">MASTSGFEASAANVLKRAVEMDGKSRFTEALVCYQEGLNLLMEVLKVTTDEAKKRALRTRLSDYMDRAEKIKQHVEKEKDAGKYHEQIHIAAGSTQNSYRRVFGRFLDEFVTEVYVEDPYIRSPSQTYNFLRLCELLVGRETKVKRITLLTGRDEGNAHQQEARFEEIKTSLAEHGVTLDIRYSSTLHDREIRLNNGWIIKIGRGLDYFKNTGKFSIGFCDMDLRKCHETTVDIFHSKHTTKK</sequence>
<dbReference type="RefSeq" id="XP_022091562.1">
    <property type="nucleotide sequence ID" value="XM_022235870.1"/>
</dbReference>
<dbReference type="Proteomes" id="UP000694845">
    <property type="component" value="Unplaced"/>
</dbReference>
<dbReference type="OrthoDB" id="19553at2759"/>
<feature type="domain" description="MIT" evidence="1">
    <location>
        <begin position="4"/>
        <end position="82"/>
    </location>
</feature>
<dbReference type="PANTHER" id="PTHR21222">
    <property type="entry name" value="MIT DOMAIN-CONTAINING PROTEIN 1"/>
    <property type="match status" value="1"/>
</dbReference>
<dbReference type="CDD" id="cd02685">
    <property type="entry name" value="MIT_C"/>
    <property type="match status" value="1"/>
</dbReference>
<dbReference type="InterPro" id="IPR052817">
    <property type="entry name" value="MIT_domain_contain_protein1"/>
</dbReference>
<dbReference type="InterPro" id="IPR038113">
    <property type="entry name" value="MITD1_C_sf"/>
</dbReference>
<evidence type="ECO:0000313" key="2">
    <source>
        <dbReference type="Proteomes" id="UP000694845"/>
    </source>
</evidence>
<evidence type="ECO:0000313" key="3">
    <source>
        <dbReference type="RefSeq" id="XP_022091562.1"/>
    </source>
</evidence>
<accession>A0A8B7YG47</accession>
<proteinExistence type="predicted"/>
<dbReference type="InterPro" id="IPR036181">
    <property type="entry name" value="MIT_dom_sf"/>
</dbReference>
<dbReference type="SMART" id="SM00745">
    <property type="entry name" value="MIT"/>
    <property type="match status" value="1"/>
</dbReference>
<dbReference type="Pfam" id="PF04212">
    <property type="entry name" value="MIT"/>
    <property type="match status" value="1"/>
</dbReference>
<name>A0A8B7YG47_ACAPL</name>
<dbReference type="OMA" id="FYKASNP"/>
<dbReference type="KEGG" id="aplc:110979802"/>
<organism evidence="2 3">
    <name type="scientific">Acanthaster planci</name>
    <name type="common">Crown-of-thorns starfish</name>
    <dbReference type="NCBI Taxonomy" id="133434"/>
    <lineage>
        <taxon>Eukaryota</taxon>
        <taxon>Metazoa</taxon>
        <taxon>Echinodermata</taxon>
        <taxon>Eleutherozoa</taxon>
        <taxon>Asterozoa</taxon>
        <taxon>Asteroidea</taxon>
        <taxon>Valvatacea</taxon>
        <taxon>Valvatida</taxon>
        <taxon>Acanthasteridae</taxon>
        <taxon>Acanthaster</taxon>
    </lineage>
</organism>
<dbReference type="Gene3D" id="3.30.870.30">
    <property type="entry name" value="MITD, C-terminal phospholipase D-like domain"/>
    <property type="match status" value="1"/>
</dbReference>
<dbReference type="GeneID" id="110979802"/>
<dbReference type="SUPFAM" id="SSF116846">
    <property type="entry name" value="MIT domain"/>
    <property type="match status" value="1"/>
</dbReference>
<evidence type="ECO:0000259" key="1">
    <source>
        <dbReference type="SMART" id="SM00745"/>
    </source>
</evidence>
<dbReference type="CDD" id="cd02683">
    <property type="entry name" value="MIT_1"/>
    <property type="match status" value="1"/>
</dbReference>
<keyword evidence="2" id="KW-1185">Reference proteome</keyword>
<dbReference type="Pfam" id="PF16565">
    <property type="entry name" value="MIT_C"/>
    <property type="match status" value="1"/>
</dbReference>